<protein>
    <submittedName>
        <fullName evidence="1">Uncharacterized protein</fullName>
    </submittedName>
</protein>
<evidence type="ECO:0000313" key="1">
    <source>
        <dbReference type="EMBL" id="QDU86365.1"/>
    </source>
</evidence>
<accession>A0A518D4G2</accession>
<dbReference type="EMBL" id="CP036290">
    <property type="protein sequence ID" value="QDU86365.1"/>
    <property type="molecule type" value="Genomic_DNA"/>
</dbReference>
<gene>
    <name evidence="1" type="ORF">Pla163_35160</name>
</gene>
<name>A0A518D4G2_9BACT</name>
<keyword evidence="2" id="KW-1185">Reference proteome</keyword>
<evidence type="ECO:0000313" key="2">
    <source>
        <dbReference type="Proteomes" id="UP000319342"/>
    </source>
</evidence>
<organism evidence="1 2">
    <name type="scientific">Rohdeia mirabilis</name>
    <dbReference type="NCBI Taxonomy" id="2528008"/>
    <lineage>
        <taxon>Bacteria</taxon>
        <taxon>Pseudomonadati</taxon>
        <taxon>Planctomycetota</taxon>
        <taxon>Planctomycetia</taxon>
        <taxon>Planctomycetia incertae sedis</taxon>
        <taxon>Rohdeia</taxon>
    </lineage>
</organism>
<dbReference type="Proteomes" id="UP000319342">
    <property type="component" value="Chromosome"/>
</dbReference>
<dbReference type="AlphaFoldDB" id="A0A518D4G2"/>
<sequence>MDLLLTVMVSLVGDAPTTLPPTVPATWDEARAAMRECGQVDPELVTALEAEDMEAVRKIIGQWYSGSRHMVEHDRAVLKRALKAYRKRLKVTLLDAESSLGGGPMSGGRTSTIVGITPPHRYPRAVWDELVRQGRLRDSKHGMYELPPGG</sequence>
<proteinExistence type="predicted"/>
<reference evidence="1 2" key="1">
    <citation type="submission" date="2019-02" db="EMBL/GenBank/DDBJ databases">
        <title>Deep-cultivation of Planctomycetes and their phenomic and genomic characterization uncovers novel biology.</title>
        <authorList>
            <person name="Wiegand S."/>
            <person name="Jogler M."/>
            <person name="Boedeker C."/>
            <person name="Pinto D."/>
            <person name="Vollmers J."/>
            <person name="Rivas-Marin E."/>
            <person name="Kohn T."/>
            <person name="Peeters S.H."/>
            <person name="Heuer A."/>
            <person name="Rast P."/>
            <person name="Oberbeckmann S."/>
            <person name="Bunk B."/>
            <person name="Jeske O."/>
            <person name="Meyerdierks A."/>
            <person name="Storesund J.E."/>
            <person name="Kallscheuer N."/>
            <person name="Luecker S."/>
            <person name="Lage O.M."/>
            <person name="Pohl T."/>
            <person name="Merkel B.J."/>
            <person name="Hornburger P."/>
            <person name="Mueller R.-W."/>
            <person name="Bruemmer F."/>
            <person name="Labrenz M."/>
            <person name="Spormann A.M."/>
            <person name="Op den Camp H."/>
            <person name="Overmann J."/>
            <person name="Amann R."/>
            <person name="Jetten M.S.M."/>
            <person name="Mascher T."/>
            <person name="Medema M.H."/>
            <person name="Devos D.P."/>
            <person name="Kaster A.-K."/>
            <person name="Ovreas L."/>
            <person name="Rohde M."/>
            <person name="Galperin M.Y."/>
            <person name="Jogler C."/>
        </authorList>
    </citation>
    <scope>NUCLEOTIDE SEQUENCE [LARGE SCALE GENOMIC DNA]</scope>
    <source>
        <strain evidence="1 2">Pla163</strain>
    </source>
</reference>